<evidence type="ECO:0000313" key="1">
    <source>
        <dbReference type="EMBL" id="KZP10459.1"/>
    </source>
</evidence>
<accession>A0A166DUG7</accession>
<dbReference type="AlphaFoldDB" id="A0A166DUG7"/>
<proteinExistence type="predicted"/>
<organism evidence="2 3">
    <name type="scientific">Athelia psychrophila</name>
    <dbReference type="NCBI Taxonomy" id="1759441"/>
    <lineage>
        <taxon>Eukaryota</taxon>
        <taxon>Fungi</taxon>
        <taxon>Dikarya</taxon>
        <taxon>Basidiomycota</taxon>
        <taxon>Agaricomycotina</taxon>
        <taxon>Agaricomycetes</taxon>
        <taxon>Agaricomycetidae</taxon>
        <taxon>Atheliales</taxon>
        <taxon>Atheliaceae</taxon>
        <taxon>Athelia</taxon>
    </lineage>
</organism>
<evidence type="ECO:0000313" key="3">
    <source>
        <dbReference type="Proteomes" id="UP000076532"/>
    </source>
</evidence>
<protein>
    <submittedName>
        <fullName evidence="2">Uncharacterized protein</fullName>
    </submittedName>
</protein>
<evidence type="ECO:0000313" key="2">
    <source>
        <dbReference type="EMBL" id="KZP15082.1"/>
    </source>
</evidence>
<keyword evidence="3" id="KW-1185">Reference proteome</keyword>
<dbReference type="EMBL" id="KV417679">
    <property type="protein sequence ID" value="KZP10459.1"/>
    <property type="molecule type" value="Genomic_DNA"/>
</dbReference>
<dbReference type="Proteomes" id="UP000076532">
    <property type="component" value="Unassembled WGS sequence"/>
</dbReference>
<name>A0A166DUG7_9AGAM</name>
<gene>
    <name evidence="2" type="ORF">FIBSPDRAFT_867703</name>
    <name evidence="1" type="ORF">FIBSPDRAFT_872549</name>
</gene>
<reference evidence="2 3" key="1">
    <citation type="journal article" date="2016" name="Mol. Biol. Evol.">
        <title>Comparative Genomics of Early-Diverging Mushroom-Forming Fungi Provides Insights into the Origins of Lignocellulose Decay Capabilities.</title>
        <authorList>
            <person name="Nagy L.G."/>
            <person name="Riley R."/>
            <person name="Tritt A."/>
            <person name="Adam C."/>
            <person name="Daum C."/>
            <person name="Floudas D."/>
            <person name="Sun H."/>
            <person name="Yadav J.S."/>
            <person name="Pangilinan J."/>
            <person name="Larsson K.H."/>
            <person name="Matsuura K."/>
            <person name="Barry K."/>
            <person name="Labutti K."/>
            <person name="Kuo R."/>
            <person name="Ohm R.A."/>
            <person name="Bhattacharya S.S."/>
            <person name="Shirouzu T."/>
            <person name="Yoshinaga Y."/>
            <person name="Martin F.M."/>
            <person name="Grigoriev I.V."/>
            <person name="Hibbett D.S."/>
        </authorList>
    </citation>
    <scope>NUCLEOTIDE SEQUENCE [LARGE SCALE GENOMIC DNA]</scope>
    <source>
        <strain evidence="2 3">CBS 109695</strain>
    </source>
</reference>
<sequence length="55" mass="6339">MSTAHLANRQLLRMYATATLVTWYICSQDRSYGTASRAVGTTLRMRPRHIQLTLR</sequence>
<dbReference type="EMBL" id="KV417609">
    <property type="protein sequence ID" value="KZP15082.1"/>
    <property type="molecule type" value="Genomic_DNA"/>
</dbReference>